<dbReference type="AlphaFoldDB" id="A0A9D4UT69"/>
<reference evidence="1" key="1">
    <citation type="submission" date="2021-01" db="EMBL/GenBank/DDBJ databases">
        <title>Adiantum capillus-veneris genome.</title>
        <authorList>
            <person name="Fang Y."/>
            <person name="Liao Q."/>
        </authorList>
    </citation>
    <scope>NUCLEOTIDE SEQUENCE</scope>
    <source>
        <strain evidence="1">H3</strain>
        <tissue evidence="1">Leaf</tissue>
    </source>
</reference>
<keyword evidence="2" id="KW-1185">Reference proteome</keyword>
<gene>
    <name evidence="1" type="ORF">GOP47_0011564</name>
</gene>
<dbReference type="EMBL" id="JABFUD020000011">
    <property type="protein sequence ID" value="KAI5073551.1"/>
    <property type="molecule type" value="Genomic_DNA"/>
</dbReference>
<organism evidence="1 2">
    <name type="scientific">Adiantum capillus-veneris</name>
    <name type="common">Maidenhair fern</name>
    <dbReference type="NCBI Taxonomy" id="13818"/>
    <lineage>
        <taxon>Eukaryota</taxon>
        <taxon>Viridiplantae</taxon>
        <taxon>Streptophyta</taxon>
        <taxon>Embryophyta</taxon>
        <taxon>Tracheophyta</taxon>
        <taxon>Polypodiopsida</taxon>
        <taxon>Polypodiidae</taxon>
        <taxon>Polypodiales</taxon>
        <taxon>Pteridineae</taxon>
        <taxon>Pteridaceae</taxon>
        <taxon>Vittarioideae</taxon>
        <taxon>Adiantum</taxon>
    </lineage>
</organism>
<sequence length="256" mass="29292">MWQILGTNKSDVHRSGGWVFRLGPPCSGMCDPGDEECCPIHHLLTATVRSKERMVKTGKYYASSLWITPHQEWEMQMGKIKAIWTCMIHPSTTSYQDIVSIFVNNEMYATTHPRAHWFHSRWQGRESPSATSVENEHFDIEARDAEIVQEWSRRTKTSCLDLMTHSMQEMLIGIVREVIEDETSNQASLRLEVVADVHGLKDATDNYAVGIVDVQVTKLEEQIFVLRKEVEGIKIELNKLNAIVCRFSNLLNRAGM</sequence>
<evidence type="ECO:0000313" key="1">
    <source>
        <dbReference type="EMBL" id="KAI5073551.1"/>
    </source>
</evidence>
<accession>A0A9D4UT69</accession>
<dbReference type="OrthoDB" id="2000155at2759"/>
<dbReference type="Proteomes" id="UP000886520">
    <property type="component" value="Chromosome 11"/>
</dbReference>
<protein>
    <submittedName>
        <fullName evidence="1">Uncharacterized protein</fullName>
    </submittedName>
</protein>
<name>A0A9D4UT69_ADICA</name>
<evidence type="ECO:0000313" key="2">
    <source>
        <dbReference type="Proteomes" id="UP000886520"/>
    </source>
</evidence>
<comment type="caution">
    <text evidence="1">The sequence shown here is derived from an EMBL/GenBank/DDBJ whole genome shotgun (WGS) entry which is preliminary data.</text>
</comment>
<proteinExistence type="predicted"/>